<name>A0A9Q9Y0S9_CYPCA</name>
<reference evidence="1" key="1">
    <citation type="submission" date="2025-08" db="UniProtKB">
        <authorList>
            <consortium name="RefSeq"/>
        </authorList>
    </citation>
    <scope>IDENTIFICATION</scope>
    <source>
        <tissue evidence="1">Muscle</tissue>
    </source>
</reference>
<dbReference type="GeneID" id="122134254"/>
<dbReference type="OrthoDB" id="10251809at2759"/>
<dbReference type="Proteomes" id="UP001155660">
    <property type="component" value="Unplaced"/>
</dbReference>
<proteinExistence type="predicted"/>
<sequence>MSDGWIFNLETKGWTEMDKPRLWHSACQRRDSDVVVFGGSHDDILSVSLVCRTIYQTSVICEDLFCRATATTRSCSRRRQKLTERETAE</sequence>
<dbReference type="KEGG" id="ccar:122134254"/>
<dbReference type="AlphaFoldDB" id="A0A9Q9Y0S9"/>
<accession>A0A9Q9Y0S9</accession>
<protein>
    <submittedName>
        <fullName evidence="1">Kelch domain-containing protein 1-like</fullName>
    </submittedName>
</protein>
<gene>
    <name evidence="1" type="primary">LOC122134254</name>
</gene>
<evidence type="ECO:0000313" key="1">
    <source>
        <dbReference type="RefSeq" id="XP_042611549.1"/>
    </source>
</evidence>
<organism evidence="1">
    <name type="scientific">Cyprinus carpio</name>
    <name type="common">Common carp</name>
    <dbReference type="NCBI Taxonomy" id="7962"/>
    <lineage>
        <taxon>Eukaryota</taxon>
        <taxon>Metazoa</taxon>
        <taxon>Chordata</taxon>
        <taxon>Craniata</taxon>
        <taxon>Vertebrata</taxon>
        <taxon>Euteleostomi</taxon>
        <taxon>Actinopterygii</taxon>
        <taxon>Neopterygii</taxon>
        <taxon>Teleostei</taxon>
        <taxon>Ostariophysi</taxon>
        <taxon>Cypriniformes</taxon>
        <taxon>Cyprinidae</taxon>
        <taxon>Cyprininae</taxon>
        <taxon>Cyprinus</taxon>
    </lineage>
</organism>
<dbReference type="RefSeq" id="XP_042611549.1">
    <property type="nucleotide sequence ID" value="XM_042755615.1"/>
</dbReference>